<organism evidence="8">
    <name type="scientific">Chloropicon primus</name>
    <dbReference type="NCBI Taxonomy" id="1764295"/>
    <lineage>
        <taxon>Eukaryota</taxon>
        <taxon>Viridiplantae</taxon>
        <taxon>Chlorophyta</taxon>
        <taxon>Chloropicophyceae</taxon>
        <taxon>Chloropicales</taxon>
        <taxon>Chloropicaceae</taxon>
        <taxon>Chloropicon</taxon>
    </lineage>
</organism>
<comment type="similarity">
    <text evidence="2">Belongs to the SAP30 family.</text>
</comment>
<dbReference type="PANTHER" id="PTHR13286">
    <property type="entry name" value="SAP30"/>
    <property type="match status" value="1"/>
</dbReference>
<comment type="subcellular location">
    <subcellularLocation>
        <location evidence="1">Nucleus</location>
    </subcellularLocation>
</comment>
<dbReference type="PANTHER" id="PTHR13286:SF22">
    <property type="entry name" value="PHD-TYPE DOMAIN-CONTAINING PROTEIN"/>
    <property type="match status" value="1"/>
</dbReference>
<dbReference type="InterPro" id="IPR025718">
    <property type="entry name" value="SAP30_Sin3-bd"/>
</dbReference>
<feature type="domain" description="Histone deacetylase complex subunit SAP30 Sin3 binding" evidence="7">
    <location>
        <begin position="38"/>
        <end position="86"/>
    </location>
</feature>
<dbReference type="InterPro" id="IPR038291">
    <property type="entry name" value="SAP30_C_sf"/>
</dbReference>
<dbReference type="GO" id="GO:0005634">
    <property type="term" value="C:nucleus"/>
    <property type="evidence" value="ECO:0007669"/>
    <property type="project" value="UniProtKB-SubCell"/>
</dbReference>
<dbReference type="AlphaFoldDB" id="A0A7S2T7W9"/>
<proteinExistence type="inferred from homology"/>
<keyword evidence="3" id="KW-0678">Repressor</keyword>
<sequence>MTDASVIFGPASPAFSPQYLGISRSSRRNQPRVDLSKLEMPTLKKYRRAFNLSGGVDSKEELVPAVARHFASQVVDEDDILLNFAFSLKKQYLARRGLLPKKGKGKTSGKGKK</sequence>
<evidence type="ECO:0000313" key="8">
    <source>
        <dbReference type="EMBL" id="CAD9720577.1"/>
    </source>
</evidence>
<protein>
    <recommendedName>
        <fullName evidence="7">Histone deacetylase complex subunit SAP30 Sin3 binding domain-containing protein</fullName>
    </recommendedName>
</protein>
<evidence type="ECO:0000259" key="7">
    <source>
        <dbReference type="Pfam" id="PF13867"/>
    </source>
</evidence>
<evidence type="ECO:0000256" key="6">
    <source>
        <dbReference type="ARBA" id="ARBA00023242"/>
    </source>
</evidence>
<reference evidence="8" key="1">
    <citation type="submission" date="2021-01" db="EMBL/GenBank/DDBJ databases">
        <authorList>
            <person name="Corre E."/>
            <person name="Pelletier E."/>
            <person name="Niang G."/>
            <person name="Scheremetjew M."/>
            <person name="Finn R."/>
            <person name="Kale V."/>
            <person name="Holt S."/>
            <person name="Cochrane G."/>
            <person name="Meng A."/>
            <person name="Brown T."/>
            <person name="Cohen L."/>
        </authorList>
    </citation>
    <scope>NUCLEOTIDE SEQUENCE</scope>
    <source>
        <strain evidence="8">CCMP1205</strain>
    </source>
</reference>
<evidence type="ECO:0000256" key="3">
    <source>
        <dbReference type="ARBA" id="ARBA00022491"/>
    </source>
</evidence>
<keyword evidence="5" id="KW-0804">Transcription</keyword>
<dbReference type="Gene3D" id="6.10.160.20">
    <property type="match status" value="1"/>
</dbReference>
<name>A0A7S2T7W9_9CHLO</name>
<dbReference type="EMBL" id="HBHL01014386">
    <property type="protein sequence ID" value="CAD9720577.1"/>
    <property type="molecule type" value="Transcribed_RNA"/>
</dbReference>
<evidence type="ECO:0000256" key="4">
    <source>
        <dbReference type="ARBA" id="ARBA00023015"/>
    </source>
</evidence>
<accession>A0A7S2T7W9</accession>
<dbReference type="InterPro" id="IPR024145">
    <property type="entry name" value="His_deAcase_SAP30/SAP30L"/>
</dbReference>
<evidence type="ECO:0000256" key="2">
    <source>
        <dbReference type="ARBA" id="ARBA00006283"/>
    </source>
</evidence>
<evidence type="ECO:0000256" key="5">
    <source>
        <dbReference type="ARBA" id="ARBA00023163"/>
    </source>
</evidence>
<gene>
    <name evidence="8" type="ORF">CPRI1469_LOCUS9450</name>
</gene>
<keyword evidence="6" id="KW-0539">Nucleus</keyword>
<dbReference type="Pfam" id="PF13867">
    <property type="entry name" value="SAP30_Sin3_bdg"/>
    <property type="match status" value="1"/>
</dbReference>
<keyword evidence="4" id="KW-0805">Transcription regulation</keyword>
<evidence type="ECO:0000256" key="1">
    <source>
        <dbReference type="ARBA" id="ARBA00004123"/>
    </source>
</evidence>